<gene>
    <name evidence="2" type="ORF">CAE01nite_12880</name>
</gene>
<evidence type="ECO:0000313" key="3">
    <source>
        <dbReference type="Proteomes" id="UP000321181"/>
    </source>
</evidence>
<dbReference type="Pfam" id="PF12728">
    <property type="entry name" value="HTH_17"/>
    <property type="match status" value="1"/>
</dbReference>
<evidence type="ECO:0000313" key="2">
    <source>
        <dbReference type="EMBL" id="GEO33563.1"/>
    </source>
</evidence>
<keyword evidence="3" id="KW-1185">Reference proteome</keyword>
<reference evidence="2 3" key="1">
    <citation type="submission" date="2019-07" db="EMBL/GenBank/DDBJ databases">
        <title>Whole genome shotgun sequence of Cellulomonas aerilata NBRC 106308.</title>
        <authorList>
            <person name="Hosoyama A."/>
            <person name="Uohara A."/>
            <person name="Ohji S."/>
            <person name="Ichikawa N."/>
        </authorList>
    </citation>
    <scope>NUCLEOTIDE SEQUENCE [LARGE SCALE GENOMIC DNA]</scope>
    <source>
        <strain evidence="2 3">NBRC 106308</strain>
    </source>
</reference>
<comment type="caution">
    <text evidence="2">The sequence shown here is derived from an EMBL/GenBank/DDBJ whole genome shotgun (WGS) entry which is preliminary data.</text>
</comment>
<dbReference type="NCBIfam" id="TIGR01764">
    <property type="entry name" value="excise"/>
    <property type="match status" value="1"/>
</dbReference>
<dbReference type="InterPro" id="IPR041657">
    <property type="entry name" value="HTH_17"/>
</dbReference>
<protein>
    <recommendedName>
        <fullName evidence="1">Helix-turn-helix domain-containing protein</fullName>
    </recommendedName>
</protein>
<dbReference type="EMBL" id="BJYY01000010">
    <property type="protein sequence ID" value="GEO33563.1"/>
    <property type="molecule type" value="Genomic_DNA"/>
</dbReference>
<dbReference type="OrthoDB" id="5524782at2"/>
<evidence type="ECO:0000259" key="1">
    <source>
        <dbReference type="Pfam" id="PF12728"/>
    </source>
</evidence>
<dbReference type="RefSeq" id="WP_146901691.1">
    <property type="nucleotide sequence ID" value="NZ_BJYY01000010.1"/>
</dbReference>
<dbReference type="Proteomes" id="UP000321181">
    <property type="component" value="Unassembled WGS sequence"/>
</dbReference>
<dbReference type="InterPro" id="IPR010093">
    <property type="entry name" value="SinI_DNA-bd"/>
</dbReference>
<organism evidence="2 3">
    <name type="scientific">Cellulomonas aerilata</name>
    <dbReference type="NCBI Taxonomy" id="515326"/>
    <lineage>
        <taxon>Bacteria</taxon>
        <taxon>Bacillati</taxon>
        <taxon>Actinomycetota</taxon>
        <taxon>Actinomycetes</taxon>
        <taxon>Micrococcales</taxon>
        <taxon>Cellulomonadaceae</taxon>
        <taxon>Cellulomonas</taxon>
    </lineage>
</organism>
<dbReference type="GO" id="GO:0003677">
    <property type="term" value="F:DNA binding"/>
    <property type="evidence" value="ECO:0007669"/>
    <property type="project" value="InterPro"/>
</dbReference>
<proteinExistence type="predicted"/>
<sequence>MPAPQGPSRAEPFACLTVEEAAAALRVDISDVIEAIRGGALPGNELRGHWRINSADLETWLKGAWRQ</sequence>
<accession>A0A512DAP5</accession>
<feature type="domain" description="Helix-turn-helix" evidence="1">
    <location>
        <begin position="16"/>
        <end position="62"/>
    </location>
</feature>
<dbReference type="AlphaFoldDB" id="A0A512DAP5"/>
<name>A0A512DAP5_9CELL</name>